<keyword evidence="3" id="KW-0067">ATP-binding</keyword>
<keyword evidence="5" id="KW-1185">Reference proteome</keyword>
<dbReference type="RefSeq" id="WP_040987971.1">
    <property type="nucleotide sequence ID" value="NZ_JTKH01000006.1"/>
</dbReference>
<dbReference type="GO" id="GO:0005524">
    <property type="term" value="F:ATP binding"/>
    <property type="evidence" value="ECO:0007669"/>
    <property type="project" value="UniProtKB-KW"/>
</dbReference>
<organism evidence="4 5">
    <name type="scientific">Vibrio renipiscarius</name>
    <dbReference type="NCBI Taxonomy" id="1461322"/>
    <lineage>
        <taxon>Bacteria</taxon>
        <taxon>Pseudomonadati</taxon>
        <taxon>Pseudomonadota</taxon>
        <taxon>Gammaproteobacteria</taxon>
        <taxon>Vibrionales</taxon>
        <taxon>Vibrionaceae</taxon>
        <taxon>Vibrio</taxon>
    </lineage>
</organism>
<protein>
    <submittedName>
        <fullName evidence="4">Chaperone</fullName>
    </submittedName>
</protein>
<dbReference type="GO" id="GO:0140662">
    <property type="term" value="F:ATP-dependent protein folding chaperone"/>
    <property type="evidence" value="ECO:0007669"/>
    <property type="project" value="InterPro"/>
</dbReference>
<accession>A0A0C2JNU2</accession>
<dbReference type="Pfam" id="PF00012">
    <property type="entry name" value="HSP70"/>
    <property type="match status" value="1"/>
</dbReference>
<dbReference type="InterPro" id="IPR018181">
    <property type="entry name" value="Heat_shock_70_CS"/>
</dbReference>
<reference evidence="4 5" key="1">
    <citation type="submission" date="2014-11" db="EMBL/GenBank/DDBJ databases">
        <title>Draft Genome Sequence of Vibrio piscirenalis strains CECT 8603T and CECT 8604, two marine Gammaproteobacterium isolated from cultured gilthead sea bream (Sparus aurata).</title>
        <authorList>
            <person name="Arahal D.R."/>
            <person name="Rodrigo-Torres L."/>
            <person name="Lucena T."/>
            <person name="Pujalte M.J."/>
        </authorList>
    </citation>
    <scope>NUCLEOTIDE SEQUENCE [LARGE SCALE GENOMIC DNA]</scope>
    <source>
        <strain evidence="4 5">DCR 1-4-2</strain>
    </source>
</reference>
<comment type="similarity">
    <text evidence="1">Belongs to the heat shock protein 70 family.</text>
</comment>
<dbReference type="InterPro" id="IPR043129">
    <property type="entry name" value="ATPase_NBD"/>
</dbReference>
<dbReference type="EMBL" id="JTKH01000006">
    <property type="protein sequence ID" value="KII80629.1"/>
    <property type="molecule type" value="Genomic_DNA"/>
</dbReference>
<keyword evidence="2" id="KW-0547">Nucleotide-binding</keyword>
<dbReference type="NCBIfam" id="NF008673">
    <property type="entry name" value="PRK11678.1"/>
    <property type="match status" value="1"/>
</dbReference>
<dbReference type="PROSITE" id="PS00329">
    <property type="entry name" value="HSP70_2"/>
    <property type="match status" value="1"/>
</dbReference>
<evidence type="ECO:0000313" key="5">
    <source>
        <dbReference type="Proteomes" id="UP000031672"/>
    </source>
</evidence>
<accession>A0A0C2JRK7</accession>
<dbReference type="SUPFAM" id="SSF53067">
    <property type="entry name" value="Actin-like ATPase domain"/>
    <property type="match status" value="2"/>
</dbReference>
<evidence type="ECO:0000256" key="3">
    <source>
        <dbReference type="ARBA" id="ARBA00022840"/>
    </source>
</evidence>
<evidence type="ECO:0000313" key="4">
    <source>
        <dbReference type="EMBL" id="KII80629.1"/>
    </source>
</evidence>
<gene>
    <name evidence="4" type="ORF">OJ16_04830</name>
</gene>
<evidence type="ECO:0000256" key="1">
    <source>
        <dbReference type="ARBA" id="ARBA00007381"/>
    </source>
</evidence>
<proteinExistence type="inferred from homology"/>
<dbReference type="OrthoDB" id="9807934at2"/>
<dbReference type="STRING" id="1461322.OJ16_04830"/>
<evidence type="ECO:0000256" key="2">
    <source>
        <dbReference type="ARBA" id="ARBA00022741"/>
    </source>
</evidence>
<dbReference type="AlphaFoldDB" id="A0A0C2JNU2"/>
<comment type="caution">
    <text evidence="4">The sequence shown here is derived from an EMBL/GenBank/DDBJ whole genome shotgun (WGS) entry which is preliminary data.</text>
</comment>
<dbReference type="Gene3D" id="3.30.420.40">
    <property type="match status" value="1"/>
</dbReference>
<dbReference type="InterPro" id="IPR013126">
    <property type="entry name" value="Hsp_70_fam"/>
</dbReference>
<name>A0A0C2JNU2_9VIBR</name>
<dbReference type="Proteomes" id="UP000031672">
    <property type="component" value="Unassembled WGS sequence"/>
</dbReference>
<sequence>MSIGFDFGTANCCVAHTVDGNITPIPLVGDSAFIPSTLCAPNAESVSEYLFRCLDIKPSDDTNEAVLRRAVKINHEEGLEVQADDVKFGHQALALYLEDPKDTYFVKSPKSFLGAMGLRDMQLSFFEDLVCAMMSNIKLRAEASIQAELTQTVIGRPVNFLGRGGESSNIQAINILTRAAKRAGFKDVEFQYEPVAAGLDFEATLTEDKNVLVVDIGGGTTDCSMIRMGPSWRNKLERNDSLLAHTGQMVGGNDLDIFIAFKCFMKEFGLGSKLLNGLDLPLIQYWNAMAINDVQAQRSFYGSDNTKPLHEFFKSAAEPHKLGRLLKLHQETLGYGVINQAEKAKIALSDHDNYTATIDLLAEKFEIITERCDIEAAIDNPMVKIRNLVEEAVTQSGIKPDIIYMTGGSARSTVLTAAVASVLPNTEIVAGNYFGSVTAGLTHWSDLIYR</sequence>
<dbReference type="PANTHER" id="PTHR19375">
    <property type="entry name" value="HEAT SHOCK PROTEIN 70KDA"/>
    <property type="match status" value="1"/>
</dbReference>